<dbReference type="InterPro" id="IPR051621">
    <property type="entry name" value="T2SS_protein_J"/>
</dbReference>
<keyword evidence="8" id="KW-1185">Reference proteome</keyword>
<organism evidence="7 8">
    <name type="scientific">Caenimonas terrae</name>
    <dbReference type="NCBI Taxonomy" id="696074"/>
    <lineage>
        <taxon>Bacteria</taxon>
        <taxon>Pseudomonadati</taxon>
        <taxon>Pseudomonadota</taxon>
        <taxon>Betaproteobacteria</taxon>
        <taxon>Burkholderiales</taxon>
        <taxon>Comamonadaceae</taxon>
        <taxon>Caenimonas</taxon>
    </lineage>
</organism>
<evidence type="ECO:0000256" key="2">
    <source>
        <dbReference type="ARBA" id="ARBA00022481"/>
    </source>
</evidence>
<comment type="caution">
    <text evidence="7">The sequence shown here is derived from an EMBL/GenBank/DDBJ whole genome shotgun (WGS) entry which is preliminary data.</text>
</comment>
<gene>
    <name evidence="7" type="ORF">ACFPOE_23395</name>
</gene>
<dbReference type="PROSITE" id="PS00409">
    <property type="entry name" value="PROKAR_NTER_METHYL"/>
    <property type="match status" value="1"/>
</dbReference>
<dbReference type="EMBL" id="JBHSMF010000015">
    <property type="protein sequence ID" value="MFC5500507.1"/>
    <property type="molecule type" value="Genomic_DNA"/>
</dbReference>
<protein>
    <submittedName>
        <fullName evidence="7">Type II secretion system protein J</fullName>
    </submittedName>
</protein>
<feature type="transmembrane region" description="Helical" evidence="6">
    <location>
        <begin position="12"/>
        <end position="34"/>
    </location>
</feature>
<dbReference type="Proteomes" id="UP001596037">
    <property type="component" value="Unassembled WGS sequence"/>
</dbReference>
<evidence type="ECO:0000256" key="3">
    <source>
        <dbReference type="ARBA" id="ARBA00022692"/>
    </source>
</evidence>
<evidence type="ECO:0000256" key="1">
    <source>
        <dbReference type="ARBA" id="ARBA00004167"/>
    </source>
</evidence>
<keyword evidence="4 6" id="KW-1133">Transmembrane helix</keyword>
<evidence type="ECO:0000313" key="7">
    <source>
        <dbReference type="EMBL" id="MFC5500507.1"/>
    </source>
</evidence>
<dbReference type="PANTHER" id="PTHR39583">
    <property type="entry name" value="TYPE II SECRETION SYSTEM PROTEIN J-RELATED"/>
    <property type="match status" value="1"/>
</dbReference>
<keyword evidence="3 6" id="KW-0812">Transmembrane</keyword>
<dbReference type="PANTHER" id="PTHR39583:SF2">
    <property type="entry name" value="TYPE II SECRETION SYSTEM PROTEIN J"/>
    <property type="match status" value="1"/>
</dbReference>
<name>A0ABW0NMY6_9BURK</name>
<evidence type="ECO:0000313" key="8">
    <source>
        <dbReference type="Proteomes" id="UP001596037"/>
    </source>
</evidence>
<keyword evidence="5 6" id="KW-0472">Membrane</keyword>
<proteinExistence type="predicted"/>
<evidence type="ECO:0000256" key="5">
    <source>
        <dbReference type="ARBA" id="ARBA00023136"/>
    </source>
</evidence>
<reference evidence="8" key="1">
    <citation type="journal article" date="2019" name="Int. J. Syst. Evol. Microbiol.">
        <title>The Global Catalogue of Microorganisms (GCM) 10K type strain sequencing project: providing services to taxonomists for standard genome sequencing and annotation.</title>
        <authorList>
            <consortium name="The Broad Institute Genomics Platform"/>
            <consortium name="The Broad Institute Genome Sequencing Center for Infectious Disease"/>
            <person name="Wu L."/>
            <person name="Ma J."/>
        </authorList>
    </citation>
    <scope>NUCLEOTIDE SEQUENCE [LARGE SCALE GENOMIC DNA]</scope>
    <source>
        <strain evidence="8">CCUG 57401</strain>
    </source>
</reference>
<evidence type="ECO:0000256" key="6">
    <source>
        <dbReference type="SAM" id="Phobius"/>
    </source>
</evidence>
<dbReference type="RefSeq" id="WP_376852754.1">
    <property type="nucleotide sequence ID" value="NZ_JBHSMF010000015.1"/>
</dbReference>
<evidence type="ECO:0000256" key="4">
    <source>
        <dbReference type="ARBA" id="ARBA00022989"/>
    </source>
</evidence>
<comment type="subcellular location">
    <subcellularLocation>
        <location evidence="1">Membrane</location>
        <topology evidence="1">Single-pass membrane protein</topology>
    </subcellularLocation>
</comment>
<accession>A0ABW0NMY6</accession>
<keyword evidence="2" id="KW-0488">Methylation</keyword>
<dbReference type="NCBIfam" id="TIGR02532">
    <property type="entry name" value="IV_pilin_GFxxxE"/>
    <property type="match status" value="1"/>
</dbReference>
<sequence>MMRGRRSARGFTLVEILVVMTLMSVVMLALGAAMRTIAQTEERVDQRLQRDDEMRVATSFLSSTLGRISPRRSPTLAAAGGNVPLFAAAPAQVMWVGVMPARYGAGGRYFFRIALERQADRSDVVIRFAPWTPAGAFPAWGGADSRPLLRAATGFALEYQQPDGSWRGDWADPQTLPGRIRISLRTAAVEWPPIVIALRQLPAGDNGRGGFSLGPE</sequence>
<dbReference type="InterPro" id="IPR012902">
    <property type="entry name" value="N_methyl_site"/>
</dbReference>
<dbReference type="Pfam" id="PF07963">
    <property type="entry name" value="N_methyl"/>
    <property type="match status" value="1"/>
</dbReference>